<evidence type="ECO:0000256" key="1">
    <source>
        <dbReference type="SAM" id="MobiDB-lite"/>
    </source>
</evidence>
<dbReference type="AlphaFoldDB" id="A0A058Z714"/>
<organism evidence="2">
    <name type="scientific">Fonticula alba</name>
    <name type="common">Slime mold</name>
    <dbReference type="NCBI Taxonomy" id="691883"/>
    <lineage>
        <taxon>Eukaryota</taxon>
        <taxon>Rotosphaerida</taxon>
        <taxon>Fonticulaceae</taxon>
        <taxon>Fonticula</taxon>
    </lineage>
</organism>
<dbReference type="Proteomes" id="UP000030693">
    <property type="component" value="Unassembled WGS sequence"/>
</dbReference>
<evidence type="ECO:0000313" key="2">
    <source>
        <dbReference type="EMBL" id="KCV69322.1"/>
    </source>
</evidence>
<feature type="region of interest" description="Disordered" evidence="1">
    <location>
        <begin position="76"/>
        <end position="170"/>
    </location>
</feature>
<dbReference type="RefSeq" id="XP_009495887.1">
    <property type="nucleotide sequence ID" value="XM_009497612.1"/>
</dbReference>
<feature type="compositionally biased region" description="Basic and acidic residues" evidence="1">
    <location>
        <begin position="104"/>
        <end position="114"/>
    </location>
</feature>
<dbReference type="EMBL" id="KB932206">
    <property type="protein sequence ID" value="KCV69322.1"/>
    <property type="molecule type" value="Genomic_DNA"/>
</dbReference>
<accession>A0A058Z714</accession>
<name>A0A058Z714_FONAL</name>
<dbReference type="GeneID" id="20528479"/>
<gene>
    <name evidence="2" type="ORF">H696_03754</name>
</gene>
<reference evidence="2" key="1">
    <citation type="submission" date="2013-04" db="EMBL/GenBank/DDBJ databases">
        <title>The Genome Sequence of Fonticula alba ATCC 38817.</title>
        <authorList>
            <consortium name="The Broad Institute Genomics Platform"/>
            <person name="Russ C."/>
            <person name="Cuomo C."/>
            <person name="Burger G."/>
            <person name="Gray M.W."/>
            <person name="Holland P.W.H."/>
            <person name="King N."/>
            <person name="Lang F.B.F."/>
            <person name="Roger A.J."/>
            <person name="Ruiz-Trillo I."/>
            <person name="Brown M."/>
            <person name="Walker B."/>
            <person name="Young S."/>
            <person name="Zeng Q."/>
            <person name="Gargeya S."/>
            <person name="Fitzgerald M."/>
            <person name="Haas B."/>
            <person name="Abouelleil A."/>
            <person name="Allen A.W."/>
            <person name="Alvarado L."/>
            <person name="Arachchi H.M."/>
            <person name="Berlin A.M."/>
            <person name="Chapman S.B."/>
            <person name="Gainer-Dewar J."/>
            <person name="Goldberg J."/>
            <person name="Griggs A."/>
            <person name="Gujja S."/>
            <person name="Hansen M."/>
            <person name="Howarth C."/>
            <person name="Imamovic A."/>
            <person name="Ireland A."/>
            <person name="Larimer J."/>
            <person name="McCowan C."/>
            <person name="Murphy C."/>
            <person name="Pearson M."/>
            <person name="Poon T.W."/>
            <person name="Priest M."/>
            <person name="Roberts A."/>
            <person name="Saif S."/>
            <person name="Shea T."/>
            <person name="Sisk P."/>
            <person name="Sykes S."/>
            <person name="Wortman J."/>
            <person name="Nusbaum C."/>
            <person name="Birren B."/>
        </authorList>
    </citation>
    <scope>NUCLEOTIDE SEQUENCE [LARGE SCALE GENOMIC DNA]</scope>
    <source>
        <strain evidence="2">ATCC 38817</strain>
    </source>
</reference>
<protein>
    <submittedName>
        <fullName evidence="2">Uncharacterized protein</fullName>
    </submittedName>
</protein>
<proteinExistence type="predicted"/>
<sequence length="671" mass="68341">MADHPPGSSLARDRERLALGVSEWRALLLERRRRLLHYYAQLCRAGLEEVDTLPGAHASPDTLAWALPSSVGNGPMLMTSPGPAASFGTSSDVTQPVPPGHNDTQPDRPRDRLAHGRSIPAAERSPIPSAAMAPLDVGRPLQAGPLPNPPPESLTPALDTLPDSWSSEGASVSGTQTLVVAAAATTSPHSLDDVPLFAESVAGNPMHTLPPAGGPPAWQCTWPSDRATGFTPGRCSSCTDSTITPLLLAAAAVAVYGVTTGPGVRAEARVHAALGPRARRRWAFCPAGMAGILVPDSARAPASGPPATCPHLAAFIPLEGIGADTSPSIATLALGCVVHGSGPGRVLALVAHMCPGTRMVDVELLPLGPGPLEASALPPGAEVPARCTALGLPDGGLCVVFSQPGRAGSRAIFIPVSELLAGGRMRNSLLDIPPPADGPVAMPRLLPISPGPEEVLLDPGHGHLLLLSRDGTRQLPVGPGIGPLLGAWCQRAGPGGRRCLWLASGSTATGIGLWVLPVVGETPVICHIPLKIDPGVVPSGARLILPQPGSLVSNSHLLLGWYTDPSLPGERPAGGRFGVARVRVPPSGCLEARLPGPGGMPSVHGAQAHAQSVCALAFGDGGRPSGDHLSLLPLPGPAAGSTALLLLDTGNSAGLVFATIDGAPSPWRTTA</sequence>
<evidence type="ECO:0000313" key="3">
    <source>
        <dbReference type="Proteomes" id="UP000030693"/>
    </source>
</evidence>
<keyword evidence="3" id="KW-1185">Reference proteome</keyword>